<dbReference type="PROSITE" id="PS50994">
    <property type="entry name" value="INTEGRASE"/>
    <property type="match status" value="1"/>
</dbReference>
<proteinExistence type="predicted"/>
<dbReference type="AlphaFoldDB" id="A0A1G7H1T0"/>
<dbReference type="InterPro" id="IPR036397">
    <property type="entry name" value="RNaseH_sf"/>
</dbReference>
<dbReference type="InterPro" id="IPR001584">
    <property type="entry name" value="Integrase_cat-core"/>
</dbReference>
<dbReference type="EMBL" id="FNBL01000001">
    <property type="protein sequence ID" value="SDE94392.1"/>
    <property type="molecule type" value="Genomic_DNA"/>
</dbReference>
<sequence>MTTAPRYNFPPGSEVSLLHRPMVVTGTTDVGYSMVRLEDGVETVVTFARLVEYLKLPGARINAAPTATSDRPNLRLGGYTSVEALPNSQQRAQARFHAAMCEAADIYVALQQEKDAAYKPSGRALNKDHARAFIAQQMTLLLGESVRTNPLRGGGKTTGWILYKGRTIMDYYNRFKALQEEEEISGGGSEGGGVREALVPLWHDRGNRKPRLCPRLRELMTEAWERIGLDAKKTGVSNVLDLLQTLIHQENEVRTINDLPELIVPAAKSLARHRDMLLTPTEYMIATEGMRETKRKRGRGSTDVRALMIGELCGMDEQKFSMVAAAKLKGFWHTLSQDEKDAYEAADKYIRKRLHILILFDVASSMPLAWIIAENPNAEATLALLRMATRDKTREERRYGCMNKAARGCGIHFLRNDNGTGLRNVPVIKALMGMGTINGITRTYSPKDRAHDERLFGTLESRFFKVMPGYTGRRPGDIPGYDAIKNGVVDVELLYGMLTRYLVDEYPFERNYGVGMGGRRPRDVYDAINVARRQVRMPDPNTRRIHLGWEASTTPTDDGVRVFEGIWFNSDQLQHARENNRFKGKVKVFVDPDDLKFATVLMPGEPDPIEVHLQMTVFADMTLGEVLQLMAEYRREEPEVTEIYHDRLMAVKMRRFEDISSIGVEHELPRSYTTVEECKAMAKVVFAGARMARSETLAGTTAPDAITSLGKDATAFKIGAGASVIDGVANAEPAAPFDDPGSHSSDTGSDERLASPVDTDHVAAPAGKAPAVQKPAKLARPTNIKELK</sequence>
<evidence type="ECO:0000259" key="2">
    <source>
        <dbReference type="PROSITE" id="PS50994"/>
    </source>
</evidence>
<dbReference type="RefSeq" id="WP_074641268.1">
    <property type="nucleotide sequence ID" value="NZ_FNBL01000001.1"/>
</dbReference>
<gene>
    <name evidence="3" type="ORF">SAMN04488117_101825</name>
</gene>
<feature type="region of interest" description="Disordered" evidence="1">
    <location>
        <begin position="731"/>
        <end position="788"/>
    </location>
</feature>
<name>A0A1G7H1T0_9RHOB</name>
<dbReference type="Proteomes" id="UP000182284">
    <property type="component" value="Unassembled WGS sequence"/>
</dbReference>
<accession>A0A1G7H1T0</accession>
<dbReference type="GO" id="GO:0003676">
    <property type="term" value="F:nucleic acid binding"/>
    <property type="evidence" value="ECO:0007669"/>
    <property type="project" value="InterPro"/>
</dbReference>
<organism evidence="3 4">
    <name type="scientific">Celeribacter baekdonensis</name>
    <dbReference type="NCBI Taxonomy" id="875171"/>
    <lineage>
        <taxon>Bacteria</taxon>
        <taxon>Pseudomonadati</taxon>
        <taxon>Pseudomonadota</taxon>
        <taxon>Alphaproteobacteria</taxon>
        <taxon>Rhodobacterales</taxon>
        <taxon>Roseobacteraceae</taxon>
        <taxon>Celeribacter</taxon>
    </lineage>
</organism>
<evidence type="ECO:0000256" key="1">
    <source>
        <dbReference type="SAM" id="MobiDB-lite"/>
    </source>
</evidence>
<evidence type="ECO:0000313" key="3">
    <source>
        <dbReference type="EMBL" id="SDE94392.1"/>
    </source>
</evidence>
<dbReference type="GO" id="GO:0015074">
    <property type="term" value="P:DNA integration"/>
    <property type="evidence" value="ECO:0007669"/>
    <property type="project" value="InterPro"/>
</dbReference>
<protein>
    <recommendedName>
        <fullName evidence="2">Integrase catalytic domain-containing protein</fullName>
    </recommendedName>
</protein>
<dbReference type="OrthoDB" id="5287589at2"/>
<evidence type="ECO:0000313" key="4">
    <source>
        <dbReference type="Proteomes" id="UP000182284"/>
    </source>
</evidence>
<feature type="compositionally biased region" description="Basic and acidic residues" evidence="1">
    <location>
        <begin position="749"/>
        <end position="761"/>
    </location>
</feature>
<dbReference type="SUPFAM" id="SSF53098">
    <property type="entry name" value="Ribonuclease H-like"/>
    <property type="match status" value="1"/>
</dbReference>
<feature type="domain" description="Integrase catalytic" evidence="2">
    <location>
        <begin position="323"/>
        <end position="529"/>
    </location>
</feature>
<dbReference type="Gene3D" id="3.30.420.10">
    <property type="entry name" value="Ribonuclease H-like superfamily/Ribonuclease H"/>
    <property type="match status" value="1"/>
</dbReference>
<dbReference type="InterPro" id="IPR012337">
    <property type="entry name" value="RNaseH-like_sf"/>
</dbReference>
<reference evidence="3 4" key="1">
    <citation type="submission" date="2016-10" db="EMBL/GenBank/DDBJ databases">
        <authorList>
            <person name="de Groot N.N."/>
        </authorList>
    </citation>
    <scope>NUCLEOTIDE SEQUENCE [LARGE SCALE GENOMIC DNA]</scope>
    <source>
        <strain evidence="3 4">DSM 27375</strain>
    </source>
</reference>